<keyword evidence="9" id="KW-0539">Nucleus</keyword>
<accession>A0A642UN32</accession>
<feature type="coiled-coil region" evidence="12">
    <location>
        <begin position="153"/>
        <end position="231"/>
    </location>
</feature>
<dbReference type="InterPro" id="IPR005549">
    <property type="entry name" value="Kinetochore_Nuf2_N"/>
</dbReference>
<feature type="domain" description="Kinetochore protein Nuf2 N-terminal" evidence="13">
    <location>
        <begin position="23"/>
        <end position="161"/>
    </location>
</feature>
<evidence type="ECO:0000256" key="5">
    <source>
        <dbReference type="ARBA" id="ARBA00022618"/>
    </source>
</evidence>
<comment type="similarity">
    <text evidence="3">Belongs to the NUF2 family.</text>
</comment>
<comment type="caution">
    <text evidence="15">The sequence shown here is derived from an EMBL/GenBank/DDBJ whole genome shotgun (WGS) entry which is preliminary data.</text>
</comment>
<dbReference type="GO" id="GO:0031262">
    <property type="term" value="C:Ndc80 complex"/>
    <property type="evidence" value="ECO:0007669"/>
    <property type="project" value="InterPro"/>
</dbReference>
<feature type="coiled-coil region" evidence="12">
    <location>
        <begin position="271"/>
        <end position="298"/>
    </location>
</feature>
<sequence>MSVFRGSGAGPPSTVRRAQQQYNDIFPLLDFKEIAMCLQGCDLMASEELLVRPTQQYVTTLFEQIVDSFLGVSPDHLRASLDASARDMESPELQAESRATLGLQRLVYRFLVDCGIDDFNIMDIIKPEPQRFRRILSAVVNFARFREEHMGDCEDLVRQTEERQNKLQQLHEEREQLLAKIHELQQAGDKESFDNQVKRTQEHNAEVEGELRKLKKVQEQLTDEHGHYKQEKQRMVAKLQDQSYLIVEAKKENEKVRPYIVESPEMLHKINSEMNTSLQNERLRLEESEKRARGLEISTDSFRLIEQDLKACIKAIEECDMEIQREEEANRKLSRYQELHEQRKLESHELDRKIQQLERQIANSEERIQRAKKQAEQKREGAQTKMAELRNTYATLVAERSVHTQDMDKKRHYIESTEEKMAEMRARYESEVSAILQQSEKLQSHISLYLDNVERKINAN</sequence>
<keyword evidence="4" id="KW-0158">Chromosome</keyword>
<dbReference type="OrthoDB" id="8194677at2759"/>
<dbReference type="GO" id="GO:0051301">
    <property type="term" value="P:cell division"/>
    <property type="evidence" value="ECO:0007669"/>
    <property type="project" value="UniProtKB-KW"/>
</dbReference>
<evidence type="ECO:0000259" key="14">
    <source>
        <dbReference type="Pfam" id="PF18595"/>
    </source>
</evidence>
<dbReference type="GO" id="GO:0045132">
    <property type="term" value="P:meiotic chromosome segregation"/>
    <property type="evidence" value="ECO:0007669"/>
    <property type="project" value="TreeGrafter"/>
</dbReference>
<dbReference type="Pfam" id="PF03800">
    <property type="entry name" value="Nuf2"/>
    <property type="match status" value="1"/>
</dbReference>
<dbReference type="GO" id="GO:0051383">
    <property type="term" value="P:kinetochore organization"/>
    <property type="evidence" value="ECO:0007669"/>
    <property type="project" value="TreeGrafter"/>
</dbReference>
<dbReference type="GO" id="GO:0007052">
    <property type="term" value="P:mitotic spindle organization"/>
    <property type="evidence" value="ECO:0007669"/>
    <property type="project" value="TreeGrafter"/>
</dbReference>
<evidence type="ECO:0000256" key="8">
    <source>
        <dbReference type="ARBA" id="ARBA00023054"/>
    </source>
</evidence>
<dbReference type="InterPro" id="IPR038275">
    <property type="entry name" value="Nuf2_N_sf"/>
</dbReference>
<evidence type="ECO:0000256" key="6">
    <source>
        <dbReference type="ARBA" id="ARBA00022776"/>
    </source>
</evidence>
<evidence type="ECO:0000313" key="15">
    <source>
        <dbReference type="EMBL" id="KAA8902114.1"/>
    </source>
</evidence>
<dbReference type="EMBL" id="SWFS01000471">
    <property type="protein sequence ID" value="KAA8902114.1"/>
    <property type="molecule type" value="Genomic_DNA"/>
</dbReference>
<dbReference type="PANTHER" id="PTHR21650">
    <property type="entry name" value="MEMBRALIN/KINETOCHORE PROTEIN NUF2"/>
    <property type="match status" value="1"/>
</dbReference>
<organism evidence="15 16">
    <name type="scientific">Trichomonascus ciferrii</name>
    <dbReference type="NCBI Taxonomy" id="44093"/>
    <lineage>
        <taxon>Eukaryota</taxon>
        <taxon>Fungi</taxon>
        <taxon>Dikarya</taxon>
        <taxon>Ascomycota</taxon>
        <taxon>Saccharomycotina</taxon>
        <taxon>Dipodascomycetes</taxon>
        <taxon>Dipodascales</taxon>
        <taxon>Trichomonascaceae</taxon>
        <taxon>Trichomonascus</taxon>
        <taxon>Trichomonascus ciferrii complex</taxon>
    </lineage>
</organism>
<dbReference type="Gene3D" id="1.10.418.60">
    <property type="entry name" value="Ncd80 complex, Nuf2 subunit"/>
    <property type="match status" value="1"/>
</dbReference>
<feature type="coiled-coil region" evidence="12">
    <location>
        <begin position="340"/>
        <end position="434"/>
    </location>
</feature>
<dbReference type="Pfam" id="PF18595">
    <property type="entry name" value="Nuf2_DHR10-like"/>
    <property type="match status" value="1"/>
</dbReference>
<evidence type="ECO:0000256" key="7">
    <source>
        <dbReference type="ARBA" id="ARBA00022838"/>
    </source>
</evidence>
<evidence type="ECO:0000313" key="16">
    <source>
        <dbReference type="Proteomes" id="UP000761534"/>
    </source>
</evidence>
<keyword evidence="5" id="KW-0132">Cell division</keyword>
<comment type="subcellular location">
    <subcellularLocation>
        <location evidence="2">Chromosome</location>
        <location evidence="2">Centromere</location>
        <location evidence="2">Kinetochore</location>
    </subcellularLocation>
    <subcellularLocation>
        <location evidence="1">Nucleus</location>
    </subcellularLocation>
</comment>
<dbReference type="AlphaFoldDB" id="A0A642UN32"/>
<dbReference type="GO" id="GO:0044877">
    <property type="term" value="F:protein-containing complex binding"/>
    <property type="evidence" value="ECO:0007669"/>
    <property type="project" value="TreeGrafter"/>
</dbReference>
<evidence type="ECO:0000256" key="12">
    <source>
        <dbReference type="SAM" id="Coils"/>
    </source>
</evidence>
<evidence type="ECO:0000256" key="1">
    <source>
        <dbReference type="ARBA" id="ARBA00004123"/>
    </source>
</evidence>
<name>A0A642UN32_9ASCO</name>
<evidence type="ECO:0000259" key="13">
    <source>
        <dbReference type="Pfam" id="PF03800"/>
    </source>
</evidence>
<protein>
    <submittedName>
        <fullName evidence="15">Uncharacterized protein</fullName>
    </submittedName>
</protein>
<keyword evidence="6" id="KW-0498">Mitosis</keyword>
<keyword evidence="16" id="KW-1185">Reference proteome</keyword>
<dbReference type="VEuPathDB" id="FungiDB:TRICI_005941"/>
<evidence type="ECO:0000256" key="3">
    <source>
        <dbReference type="ARBA" id="ARBA00005498"/>
    </source>
</evidence>
<keyword evidence="7" id="KW-0995">Kinetochore</keyword>
<keyword evidence="8 12" id="KW-0175">Coiled coil</keyword>
<evidence type="ECO:0000256" key="9">
    <source>
        <dbReference type="ARBA" id="ARBA00023242"/>
    </source>
</evidence>
<gene>
    <name evidence="15" type="ORF">TRICI_005941</name>
</gene>
<dbReference type="GO" id="GO:0051315">
    <property type="term" value="P:attachment of mitotic spindle microtubules to kinetochore"/>
    <property type="evidence" value="ECO:0007669"/>
    <property type="project" value="TreeGrafter"/>
</dbReference>
<feature type="domain" description="Nuf2 DHR10-like" evidence="14">
    <location>
        <begin position="276"/>
        <end position="391"/>
    </location>
</feature>
<keyword evidence="10" id="KW-0131">Cell cycle</keyword>
<dbReference type="PANTHER" id="PTHR21650:SF2">
    <property type="entry name" value="KINETOCHORE PROTEIN NUF2"/>
    <property type="match status" value="1"/>
</dbReference>
<dbReference type="GO" id="GO:0005634">
    <property type="term" value="C:nucleus"/>
    <property type="evidence" value="ECO:0007669"/>
    <property type="project" value="UniProtKB-SubCell"/>
</dbReference>
<keyword evidence="11" id="KW-0137">Centromere</keyword>
<evidence type="ECO:0000256" key="11">
    <source>
        <dbReference type="ARBA" id="ARBA00023328"/>
    </source>
</evidence>
<dbReference type="InterPro" id="IPR041112">
    <property type="entry name" value="Nuf2_DHR10-like"/>
</dbReference>
<proteinExistence type="inferred from homology"/>
<reference evidence="15" key="1">
    <citation type="journal article" date="2019" name="G3 (Bethesda)">
        <title>Genome Assemblies of Two Rare Opportunistic Yeast Pathogens: Diutina rugosa (syn. Candida rugosa) and Trichomonascus ciferrii (syn. Candida ciferrii).</title>
        <authorList>
            <person name="Mixao V."/>
            <person name="Saus E."/>
            <person name="Hansen A.P."/>
            <person name="Lass-Florl C."/>
            <person name="Gabaldon T."/>
        </authorList>
    </citation>
    <scope>NUCLEOTIDE SEQUENCE</scope>
    <source>
        <strain evidence="15">CBS 4856</strain>
    </source>
</reference>
<evidence type="ECO:0000256" key="10">
    <source>
        <dbReference type="ARBA" id="ARBA00023306"/>
    </source>
</evidence>
<evidence type="ECO:0000256" key="2">
    <source>
        <dbReference type="ARBA" id="ARBA00004629"/>
    </source>
</evidence>
<dbReference type="Proteomes" id="UP000761534">
    <property type="component" value="Unassembled WGS sequence"/>
</dbReference>
<evidence type="ECO:0000256" key="4">
    <source>
        <dbReference type="ARBA" id="ARBA00022454"/>
    </source>
</evidence>